<dbReference type="Proteomes" id="UP001214530">
    <property type="component" value="Chromosome"/>
</dbReference>
<protein>
    <submittedName>
        <fullName evidence="2">Uncharacterized protein</fullName>
    </submittedName>
</protein>
<feature type="signal peptide" evidence="1">
    <location>
        <begin position="1"/>
        <end position="20"/>
    </location>
</feature>
<evidence type="ECO:0000313" key="2">
    <source>
        <dbReference type="EMBL" id="WEK17806.1"/>
    </source>
</evidence>
<proteinExistence type="predicted"/>
<dbReference type="AlphaFoldDB" id="A0AAJ6B5S5"/>
<evidence type="ECO:0000256" key="1">
    <source>
        <dbReference type="SAM" id="SignalP"/>
    </source>
</evidence>
<keyword evidence="1" id="KW-0732">Signal</keyword>
<reference evidence="2" key="1">
    <citation type="submission" date="2023-03" db="EMBL/GenBank/DDBJ databases">
        <title>Andean soil-derived lignocellulolytic bacterial consortium as a source of novel taxa and putative plastic-active enzymes.</title>
        <authorList>
            <person name="Diaz-Garcia L."/>
            <person name="Chuvochina M."/>
            <person name="Feuerriegel G."/>
            <person name="Bunk B."/>
            <person name="Sproer C."/>
            <person name="Streit W.R."/>
            <person name="Rodriguez L.M."/>
            <person name="Overmann J."/>
            <person name="Jimenez D.J."/>
        </authorList>
    </citation>
    <scope>NUCLEOTIDE SEQUENCE</scope>
    <source>
        <strain evidence="2">MAG 3858</strain>
    </source>
</reference>
<dbReference type="PROSITE" id="PS51257">
    <property type="entry name" value="PROKAR_LIPOPROTEIN"/>
    <property type="match status" value="1"/>
</dbReference>
<gene>
    <name evidence="2" type="ORF">P0Y49_13460</name>
</gene>
<feature type="chain" id="PRO_5042579914" evidence="1">
    <location>
        <begin position="21"/>
        <end position="197"/>
    </location>
</feature>
<organism evidence="2 3">
    <name type="scientific">Candidatus Pedobacter colombiensis</name>
    <dbReference type="NCBI Taxonomy" id="3121371"/>
    <lineage>
        <taxon>Bacteria</taxon>
        <taxon>Pseudomonadati</taxon>
        <taxon>Bacteroidota</taxon>
        <taxon>Sphingobacteriia</taxon>
        <taxon>Sphingobacteriales</taxon>
        <taxon>Sphingobacteriaceae</taxon>
        <taxon>Pedobacter</taxon>
    </lineage>
</organism>
<accession>A0AAJ6B5S5</accession>
<dbReference type="Gene3D" id="2.60.120.430">
    <property type="entry name" value="Galactose-binding lectin"/>
    <property type="match status" value="1"/>
</dbReference>
<name>A0AAJ6B5S5_9SPHI</name>
<sequence length="197" mass="21917">MMKKVFTSVLLLVACAYANAQKVQVLDRCESLGEKPNHWFTNGGPTNLDVDSKEGSSSIASSTFKAERFRRIYAQEFNTGVTKDNGYLAFWLFIENPELLNGNGQIAISSQGSAEKDAYCYAFGGLKIGSTRLAAGWNHVIVPLSFFKDVHDQPNLAAVNYFRVLLYNQKDDSTAQNMKIDHIRFSTDKTQLEASAK</sequence>
<evidence type="ECO:0000313" key="3">
    <source>
        <dbReference type="Proteomes" id="UP001214530"/>
    </source>
</evidence>
<dbReference type="EMBL" id="CP119313">
    <property type="protein sequence ID" value="WEK17806.1"/>
    <property type="molecule type" value="Genomic_DNA"/>
</dbReference>